<feature type="domain" description="DNA2/NAM7 helicase helicase" evidence="25">
    <location>
        <begin position="1416"/>
        <end position="1483"/>
    </location>
</feature>
<evidence type="ECO:0000256" key="4">
    <source>
        <dbReference type="ARBA" id="ARBA00007017"/>
    </source>
</evidence>
<protein>
    <recommendedName>
        <fullName evidence="6">DNA helicase</fullName>
        <ecNumber evidence="6">3.6.4.12</ecNumber>
    </recommendedName>
</protein>
<dbReference type="SUPFAM" id="SSF52540">
    <property type="entry name" value="P-loop containing nucleoside triphosphate hydrolases"/>
    <property type="match status" value="1"/>
</dbReference>
<keyword evidence="9" id="KW-0235">DNA replication</keyword>
<proteinExistence type="inferred from homology"/>
<dbReference type="EMBL" id="PJQY01000358">
    <property type="protein sequence ID" value="PQQ12375.1"/>
    <property type="molecule type" value="Genomic_DNA"/>
</dbReference>
<evidence type="ECO:0000256" key="7">
    <source>
        <dbReference type="ARBA" id="ARBA00022454"/>
    </source>
</evidence>
<evidence type="ECO:0000256" key="2">
    <source>
        <dbReference type="ARBA" id="ARBA00004123"/>
    </source>
</evidence>
<evidence type="ECO:0000256" key="16">
    <source>
        <dbReference type="ARBA" id="ARBA00022840"/>
    </source>
</evidence>
<dbReference type="GO" id="GO:0006281">
    <property type="term" value="P:DNA repair"/>
    <property type="evidence" value="ECO:0007669"/>
    <property type="project" value="UniProtKB-KW"/>
</dbReference>
<dbReference type="GO" id="GO:0051539">
    <property type="term" value="F:4 iron, 4 sulfur cluster binding"/>
    <property type="evidence" value="ECO:0007669"/>
    <property type="project" value="UniProtKB-KW"/>
</dbReference>
<reference evidence="27 28" key="1">
    <citation type="submission" date="2018-02" db="EMBL/GenBank/DDBJ databases">
        <title>Draft genome of wild Prunus yedoensis var. nudiflora.</title>
        <authorList>
            <person name="Baek S."/>
            <person name="Kim J.-H."/>
            <person name="Choi K."/>
            <person name="Kim G.-B."/>
            <person name="Cho A."/>
            <person name="Jang H."/>
            <person name="Shin C.-H."/>
            <person name="Yu H.-J."/>
            <person name="Mun J.-H."/>
        </authorList>
    </citation>
    <scope>NUCLEOTIDE SEQUENCE [LARGE SCALE GENOMIC DNA]</scope>
    <source>
        <strain evidence="28">cv. Jeju island</strain>
        <tissue evidence="27">Leaf</tissue>
    </source>
</reference>
<keyword evidence="11" id="KW-0479">Metal-binding</keyword>
<keyword evidence="16" id="KW-0067">ATP-binding</keyword>
<dbReference type="PANTHER" id="PTHR13395:SF6">
    <property type="entry name" value="SISTER CHROMATID COHESION PROTEIN DCC1"/>
    <property type="match status" value="1"/>
</dbReference>
<dbReference type="GO" id="GO:0017116">
    <property type="term" value="F:single-stranded DNA helicase activity"/>
    <property type="evidence" value="ECO:0007669"/>
    <property type="project" value="InterPro"/>
</dbReference>
<dbReference type="PANTHER" id="PTHR13395">
    <property type="entry name" value="SISTER CHROMATID COHESION PROTEIN DCC1-RELATED"/>
    <property type="match status" value="1"/>
</dbReference>
<evidence type="ECO:0000313" key="27">
    <source>
        <dbReference type="EMBL" id="PQQ12375.1"/>
    </source>
</evidence>
<feature type="domain" description="DNA replication factor Dna2 N-terminal" evidence="24">
    <location>
        <begin position="750"/>
        <end position="952"/>
    </location>
</feature>
<dbReference type="GO" id="GO:0016887">
    <property type="term" value="F:ATP hydrolysis activity"/>
    <property type="evidence" value="ECO:0007669"/>
    <property type="project" value="RHEA"/>
</dbReference>
<dbReference type="OrthoDB" id="306218at2759"/>
<keyword evidence="21" id="KW-0539">Nucleus</keyword>
<dbReference type="FunFam" id="3.40.50.300:FF:001490">
    <property type="entry name" value="DNA replication helicase"/>
    <property type="match status" value="1"/>
</dbReference>
<evidence type="ECO:0000256" key="3">
    <source>
        <dbReference type="ARBA" id="ARBA00004286"/>
    </source>
</evidence>
<keyword evidence="10" id="KW-0540">Nuclease</keyword>
<feature type="domain" description="DNA2/NAM7 helicase helicase" evidence="25">
    <location>
        <begin position="1315"/>
        <end position="1407"/>
    </location>
</feature>
<dbReference type="InterPro" id="IPR041677">
    <property type="entry name" value="DNA2/NAM7_AAA_11"/>
</dbReference>
<evidence type="ECO:0000259" key="26">
    <source>
        <dbReference type="Pfam" id="PF13087"/>
    </source>
</evidence>
<dbReference type="Pfam" id="PF13087">
    <property type="entry name" value="AAA_12"/>
    <property type="match status" value="1"/>
</dbReference>
<dbReference type="InterPro" id="IPR041679">
    <property type="entry name" value="DNA2/NAM7-like_C"/>
</dbReference>
<keyword evidence="15" id="KW-0347">Helicase</keyword>
<keyword evidence="12" id="KW-0547">Nucleotide-binding</keyword>
<dbReference type="STRING" id="2094558.A0A314YVV2"/>
<dbReference type="GO" id="GO:0006260">
    <property type="term" value="P:DNA replication"/>
    <property type="evidence" value="ECO:0007669"/>
    <property type="project" value="UniProtKB-KW"/>
</dbReference>
<dbReference type="InterPro" id="IPR026851">
    <property type="entry name" value="Dna2/JHS1_DEXXQ-box"/>
</dbReference>
<dbReference type="GO" id="GO:0046872">
    <property type="term" value="F:metal ion binding"/>
    <property type="evidence" value="ECO:0007669"/>
    <property type="project" value="UniProtKB-KW"/>
</dbReference>
<keyword evidence="7" id="KW-0158">Chromosome</keyword>
<dbReference type="InterPro" id="IPR047187">
    <property type="entry name" value="SF1_C_Upf1"/>
</dbReference>
<dbReference type="FunFam" id="3.40.50.300:FF:001170">
    <property type="entry name" value="DNA replication helicase Dna2"/>
    <property type="match status" value="1"/>
</dbReference>
<dbReference type="GO" id="GO:0031390">
    <property type="term" value="C:Ctf18 RFC-like complex"/>
    <property type="evidence" value="ECO:0007669"/>
    <property type="project" value="InterPro"/>
</dbReference>
<dbReference type="InterPro" id="IPR019128">
    <property type="entry name" value="Dcc1"/>
</dbReference>
<dbReference type="GO" id="GO:0005524">
    <property type="term" value="F:ATP binding"/>
    <property type="evidence" value="ECO:0007669"/>
    <property type="project" value="UniProtKB-KW"/>
</dbReference>
<dbReference type="GO" id="GO:0003677">
    <property type="term" value="F:DNA binding"/>
    <property type="evidence" value="ECO:0007669"/>
    <property type="project" value="UniProtKB-KW"/>
</dbReference>
<evidence type="ECO:0000256" key="17">
    <source>
        <dbReference type="ARBA" id="ARBA00023004"/>
    </source>
</evidence>
<evidence type="ECO:0000256" key="9">
    <source>
        <dbReference type="ARBA" id="ARBA00022705"/>
    </source>
</evidence>
<evidence type="ECO:0000256" key="14">
    <source>
        <dbReference type="ARBA" id="ARBA00022801"/>
    </source>
</evidence>
<evidence type="ECO:0000256" key="21">
    <source>
        <dbReference type="ARBA" id="ARBA00023242"/>
    </source>
</evidence>
<evidence type="ECO:0000256" key="6">
    <source>
        <dbReference type="ARBA" id="ARBA00012551"/>
    </source>
</evidence>
<dbReference type="CDD" id="cd22318">
    <property type="entry name" value="DNA2_N-like"/>
    <property type="match status" value="1"/>
</dbReference>
<dbReference type="InterPro" id="IPR011604">
    <property type="entry name" value="PDDEXK-like_dom_sf"/>
</dbReference>
<evidence type="ECO:0000256" key="1">
    <source>
        <dbReference type="ARBA" id="ARBA00001966"/>
    </source>
</evidence>
<evidence type="ECO:0000259" key="25">
    <source>
        <dbReference type="Pfam" id="PF13086"/>
    </source>
</evidence>
<evidence type="ECO:0000256" key="22">
    <source>
        <dbReference type="ARBA" id="ARBA00023268"/>
    </source>
</evidence>
<dbReference type="InterPro" id="IPR027417">
    <property type="entry name" value="P-loop_NTPase"/>
</dbReference>
<comment type="similarity">
    <text evidence="5">Belongs to the DNA2/NAM7 helicase family.</text>
</comment>
<comment type="caution">
    <text evidence="27">The sequence shown here is derived from an EMBL/GenBank/DDBJ whole genome shotgun (WGS) entry which is preliminary data.</text>
</comment>
<evidence type="ECO:0000256" key="18">
    <source>
        <dbReference type="ARBA" id="ARBA00023014"/>
    </source>
</evidence>
<dbReference type="Proteomes" id="UP000250321">
    <property type="component" value="Unassembled WGS sequence"/>
</dbReference>
<evidence type="ECO:0000256" key="10">
    <source>
        <dbReference type="ARBA" id="ARBA00022722"/>
    </source>
</evidence>
<comment type="subcellular location">
    <subcellularLocation>
        <location evidence="3">Chromosome</location>
    </subcellularLocation>
    <subcellularLocation>
        <location evidence="2">Nucleus</location>
    </subcellularLocation>
</comment>
<keyword evidence="22" id="KW-0511">Multifunctional enzyme</keyword>
<evidence type="ECO:0000313" key="28">
    <source>
        <dbReference type="Proteomes" id="UP000250321"/>
    </source>
</evidence>
<dbReference type="GO" id="GO:0034088">
    <property type="term" value="P:maintenance of mitotic sister chromatid cohesion"/>
    <property type="evidence" value="ECO:0007669"/>
    <property type="project" value="TreeGrafter"/>
</dbReference>
<comment type="catalytic activity">
    <reaction evidence="23">
        <text>ATP + H2O = ADP + phosphate + H(+)</text>
        <dbReference type="Rhea" id="RHEA:13065"/>
        <dbReference type="ChEBI" id="CHEBI:15377"/>
        <dbReference type="ChEBI" id="CHEBI:15378"/>
        <dbReference type="ChEBI" id="CHEBI:30616"/>
        <dbReference type="ChEBI" id="CHEBI:43474"/>
        <dbReference type="ChEBI" id="CHEBI:456216"/>
        <dbReference type="EC" id="3.6.4.12"/>
    </reaction>
</comment>
<comment type="cofactor">
    <cofactor evidence="1">
        <name>[4Fe-4S] cluster</name>
        <dbReference type="ChEBI" id="CHEBI:49883"/>
    </cofactor>
</comment>
<dbReference type="GO" id="GO:0000785">
    <property type="term" value="C:chromatin"/>
    <property type="evidence" value="ECO:0007669"/>
    <property type="project" value="TreeGrafter"/>
</dbReference>
<dbReference type="CDD" id="cd18808">
    <property type="entry name" value="SF1_C_Upf1"/>
    <property type="match status" value="1"/>
</dbReference>
<evidence type="ECO:0000259" key="24">
    <source>
        <dbReference type="Pfam" id="PF08696"/>
    </source>
</evidence>
<organism evidence="27 28">
    <name type="scientific">Prunus yedoensis var. nudiflora</name>
    <dbReference type="NCBI Taxonomy" id="2094558"/>
    <lineage>
        <taxon>Eukaryota</taxon>
        <taxon>Viridiplantae</taxon>
        <taxon>Streptophyta</taxon>
        <taxon>Embryophyta</taxon>
        <taxon>Tracheophyta</taxon>
        <taxon>Spermatophyta</taxon>
        <taxon>Magnoliopsida</taxon>
        <taxon>eudicotyledons</taxon>
        <taxon>Gunneridae</taxon>
        <taxon>Pentapetalae</taxon>
        <taxon>rosids</taxon>
        <taxon>fabids</taxon>
        <taxon>Rosales</taxon>
        <taxon>Rosaceae</taxon>
        <taxon>Amygdaloideae</taxon>
        <taxon>Amygdaleae</taxon>
        <taxon>Prunus</taxon>
    </lineage>
</organism>
<evidence type="ECO:0000256" key="19">
    <source>
        <dbReference type="ARBA" id="ARBA00023125"/>
    </source>
</evidence>
<evidence type="ECO:0000256" key="8">
    <source>
        <dbReference type="ARBA" id="ARBA00022485"/>
    </source>
</evidence>
<keyword evidence="19" id="KW-0238">DNA-binding</keyword>
<dbReference type="Pfam" id="PF09724">
    <property type="entry name" value="Dcc1"/>
    <property type="match status" value="1"/>
</dbReference>
<keyword evidence="20" id="KW-0234">DNA repair</keyword>
<accession>A0A314YVV2</accession>
<evidence type="ECO:0000256" key="11">
    <source>
        <dbReference type="ARBA" id="ARBA00022723"/>
    </source>
</evidence>
<keyword evidence="28" id="KW-1185">Reference proteome</keyword>
<dbReference type="GO" id="GO:0000775">
    <property type="term" value="C:chromosome, centromeric region"/>
    <property type="evidence" value="ECO:0007669"/>
    <property type="project" value="TreeGrafter"/>
</dbReference>
<evidence type="ECO:0000256" key="5">
    <source>
        <dbReference type="ARBA" id="ARBA00007913"/>
    </source>
</evidence>
<dbReference type="Pfam" id="PF08696">
    <property type="entry name" value="Dna2"/>
    <property type="match status" value="1"/>
</dbReference>
<dbReference type="GO" id="GO:0004518">
    <property type="term" value="F:nuclease activity"/>
    <property type="evidence" value="ECO:0007669"/>
    <property type="project" value="UniProtKB-KW"/>
</dbReference>
<feature type="domain" description="DNA2/NAM7 helicase-like C-terminal" evidence="26">
    <location>
        <begin position="1492"/>
        <end position="1692"/>
    </location>
</feature>
<keyword evidence="8" id="KW-0004">4Fe-4S</keyword>
<keyword evidence="18" id="KW-0411">Iron-sulfur</keyword>
<dbReference type="EC" id="3.6.4.12" evidence="6"/>
<dbReference type="Gene3D" id="3.40.50.300">
    <property type="entry name" value="P-loop containing nucleotide triphosphate hydrolases"/>
    <property type="match status" value="2"/>
</dbReference>
<name>A0A314YVV2_PRUYE</name>
<evidence type="ECO:0000256" key="15">
    <source>
        <dbReference type="ARBA" id="ARBA00022806"/>
    </source>
</evidence>
<sequence>MEPPSPDCNGAEAVLNLQPSSSIPITYHPLFGPHDDLILLELDQKLLPDVLHQRVTVRGQPDEDSVLCTESKTYAIKSVGTSNSVFLIPPSCQFNSFESPICCDENYHDPQSVASVIKIATGNMELVEVAPRLDKLRSLLFENPYRSEEDVEMVDLEEMEGKNTGLYSWDGLIEKVQASDDELRTGLQALSAVEIYGFWRIVDEKYMDRILRMLLHNSVLNDWSLSCLNEDDVVNALESDGFPRKLSNHCLHVYGSKVVEGVSTSSIWKLDERKVCVHFARDILRDGNRKMERFMEDWTRKVPEGMPASLDMLEGEVLIEKLGAETWIRAFSVSSLPYNPAERFSVLFKERPKWEWKDLQPYIRDLRVPGLSAEGLLLKYTRRTQPTADAEPPQPSKFGIQHFFERHTQNSQNPKIAAVSAPQQNPKPLAARASSTVAPAQSFPEIQNPAQIDTSNAVLASGSHEIRSNLLSSSNNSMSQNTPPENLRAVGVVGEEENIEDEASPEISKSKSFKRFKFSPGMLIKQSQDDGGDEVTWRISPVNERLQAVSKRMPEIIRVLADSSRLKSLTINQCSQKKTSPVKAGKVEKWLPSQTLNTSERSLVSLNKVGVKRVNPDQDMDSNENVSDMTISGKASRQSPFRTPPSLSYCHDKLTNGVACNEGSDQPGFRQHKKALLELLDQVEDVISVEDSVSNDVEESPFQVKDRKGDDMHVKLHRKSSYCNFLVLEVSDCGLADSSDAHKVLRLLDEQCGEEHAVYLQDEWFYSVIAPGDAVNVIGEFDDKGQCHVDHQNNFIIVHPDVLVAGTRVAASFSCPRRTVLDERLKSNEHSSAALSGTILHQVFQAALVEETPTINFLEEHTRFVLQKNIENLYACGVNEKGMYKTLIEAVPRILKWVNLFKNTQNSEVPSVDFGSDNGMKKVKLSEVIDIEEMAWAPKYGLKGMIDASVRVKVESNKNESHEMVMPLEFKSGKIPNGQSSMEHTAQVTLYTLLMSDRYQKHIDTGLLCYLQSDQTQGVAVRRSDLVGIIMRRNELANDILKASRTQLLPPMLKSQSICRGCRHLNVCTIYHKAHGGSSESSGLGDLFDSNTHHLTNAHAAFLRLWDWLIDLEAKEMQLVKNEIWRSHNSKSDYAAGCLSSVVLDWKLPYSKSKKDSRFVYHFLRNGLPSLSERTSKGDFLNAASSPTKEVDCALRCGDFVILSSESSHLPVASGIITDISHSHISVSFSKLLRLPGSSPSSEASHLLQEIWRVDKDEFMTSFSVMRLNLVQLFLQSAQAAHVRKMIVDLEAPRFDKGRILSQDPAISYVLSQRNLNVDQRQAILKILAAKDYALILGMPGTGKTSTMVHAVKALLIRGASILLTSYTNSAVDNLLVKLKAQNIDFLRIGRHEAVREEVRGHCFSEMNIQSVEDIKLRLDQVKVVAVTCLGITSPLLANKRFDVCIMDEAGQTTLPVSLGPLMFASKFVLVGDHYQLPPLVKSTEAQENGMGVSLFCRLSEAHPQAISALQSQYRMCQGIMELSNALIYGDRLRCGSPEIANAKLDFSSSKSRSSWIQEVLNPTKPVIFINTDALPAFEAKDHKIVNNPMEAHIIVQVVEELVNSGIKEEDIGVITPYNSQAEIIRLSINHTSVEIHTIDKYQGRDKDCILVSFVRSTENPRNCSSSLLGDWHRINVALTRAKKKLIMVGSCKTLSKVLLMKLLIEKVDQQSGILNVSKKDINFKKDLKRCSQAR</sequence>
<gene>
    <name evidence="27" type="ORF">Pyn_32585</name>
</gene>
<evidence type="ECO:0000256" key="12">
    <source>
        <dbReference type="ARBA" id="ARBA00022741"/>
    </source>
</evidence>
<keyword evidence="13" id="KW-0227">DNA damage</keyword>
<dbReference type="FunFam" id="3.90.320.10:FF:000001">
    <property type="entry name" value="DNA replication helicase Dna2"/>
    <property type="match status" value="1"/>
</dbReference>
<comment type="similarity">
    <text evidence="4">Belongs to the DCC1 family.</text>
</comment>
<evidence type="ECO:0000256" key="23">
    <source>
        <dbReference type="ARBA" id="ARBA00047995"/>
    </source>
</evidence>
<dbReference type="InterPro" id="IPR014808">
    <property type="entry name" value="DNA_replication_fac_Dna2_N"/>
</dbReference>
<dbReference type="CDD" id="cd18041">
    <property type="entry name" value="DEXXQc_DNA2"/>
    <property type="match status" value="1"/>
</dbReference>
<evidence type="ECO:0000256" key="20">
    <source>
        <dbReference type="ARBA" id="ARBA00023204"/>
    </source>
</evidence>
<dbReference type="Pfam" id="PF13086">
    <property type="entry name" value="AAA_11"/>
    <property type="match status" value="2"/>
</dbReference>
<dbReference type="Gene3D" id="3.90.320.10">
    <property type="match status" value="1"/>
</dbReference>
<keyword evidence="14" id="KW-0378">Hydrolase</keyword>
<keyword evidence="17" id="KW-0408">Iron</keyword>
<evidence type="ECO:0000256" key="13">
    <source>
        <dbReference type="ARBA" id="ARBA00022763"/>
    </source>
</evidence>